<evidence type="ECO:0000256" key="9">
    <source>
        <dbReference type="ARBA" id="ARBA00023669"/>
    </source>
</evidence>
<keyword evidence="5 13" id="KW-0862">Zinc</keyword>
<keyword evidence="9" id="KW-1282">Carboxysome</keyword>
<dbReference type="GO" id="GO:0004089">
    <property type="term" value="F:carbonate dehydratase activity"/>
    <property type="evidence" value="ECO:0007669"/>
    <property type="project" value="UniProtKB-EC"/>
</dbReference>
<evidence type="ECO:0000256" key="7">
    <source>
        <dbReference type="ARBA" id="ARBA00023300"/>
    </source>
</evidence>
<reference evidence="14" key="2">
    <citation type="submission" date="2020-08" db="EMBL/GenBank/DDBJ databases">
        <authorList>
            <person name="Chen M."/>
            <person name="Teng W."/>
            <person name="Zhao L."/>
            <person name="Hu C."/>
            <person name="Zhou Y."/>
            <person name="Han B."/>
            <person name="Song L."/>
            <person name="Shu W."/>
        </authorList>
    </citation>
    <scope>NUCLEOTIDE SEQUENCE</scope>
    <source>
        <strain evidence="14">FACHB-1375</strain>
    </source>
</reference>
<evidence type="ECO:0000256" key="2">
    <source>
        <dbReference type="ARBA" id="ARBA00012925"/>
    </source>
</evidence>
<feature type="binding site" evidence="13">
    <location>
        <position position="39"/>
    </location>
    <ligand>
        <name>Zn(2+)</name>
        <dbReference type="ChEBI" id="CHEBI:29105"/>
    </ligand>
</feature>
<dbReference type="CDD" id="cd00884">
    <property type="entry name" value="beta_CA_cladeB"/>
    <property type="match status" value="1"/>
</dbReference>
<proteinExistence type="inferred from homology"/>
<dbReference type="InterPro" id="IPR036874">
    <property type="entry name" value="Carbonic_anhydrase_sf"/>
</dbReference>
<dbReference type="SUPFAM" id="SSF53056">
    <property type="entry name" value="beta-carbonic anhydrase, cab"/>
    <property type="match status" value="1"/>
</dbReference>
<dbReference type="FunFam" id="3.40.1050.10:FF:000003">
    <property type="entry name" value="Carbonic anhydrase"/>
    <property type="match status" value="1"/>
</dbReference>
<sequence length="232" mass="26315">MRKLIKGLREFQTTYFNSHREMFEKLSHEQHPRALFITCSDSRIDPNLLTHTEPGELFIIRNAGNIIPPYGAANGGEGAAIEYSVVALGIKQIIVCGHSNCGAMKGLLHMNELSEEMPLVYEWLKHAEATRRLIKENYQGYEGEDLLNATIEENVLTQIENLRTYPVIHSKLHKGELRIYGWVYKIETGGVNVYSMERCNIQAKHDDGEFLEEEIPEMLPDMNVNGIASLLG</sequence>
<dbReference type="PROSITE" id="PS00704">
    <property type="entry name" value="PROK_CO2_ANHYDRASE_1"/>
    <property type="match status" value="1"/>
</dbReference>
<keyword evidence="6" id="KW-0456">Lyase</keyword>
<evidence type="ECO:0000256" key="12">
    <source>
        <dbReference type="ARBA" id="ARBA00048348"/>
    </source>
</evidence>
<dbReference type="Proteomes" id="UP000641646">
    <property type="component" value="Unassembled WGS sequence"/>
</dbReference>
<dbReference type="AlphaFoldDB" id="A0A926ZF47"/>
<evidence type="ECO:0000256" key="11">
    <source>
        <dbReference type="ARBA" id="ARBA00031969"/>
    </source>
</evidence>
<comment type="cofactor">
    <cofactor evidence="13">
        <name>Zn(2+)</name>
        <dbReference type="ChEBI" id="CHEBI:29105"/>
    </cofactor>
    <text evidence="13">Binds 1 zinc ion per subunit.</text>
</comment>
<evidence type="ECO:0000256" key="8">
    <source>
        <dbReference type="ARBA" id="ARBA00023587"/>
    </source>
</evidence>
<reference evidence="14" key="1">
    <citation type="journal article" date="2015" name="ISME J.">
        <title>Draft Genome Sequence of Streptomyces incarnatus NRRL8089, which Produces the Nucleoside Antibiotic Sinefungin.</title>
        <authorList>
            <person name="Oshima K."/>
            <person name="Hattori M."/>
            <person name="Shimizu H."/>
            <person name="Fukuda K."/>
            <person name="Nemoto M."/>
            <person name="Inagaki K."/>
            <person name="Tamura T."/>
        </authorList>
    </citation>
    <scope>NUCLEOTIDE SEQUENCE</scope>
    <source>
        <strain evidence="14">FACHB-1375</strain>
    </source>
</reference>
<dbReference type="EC" id="4.2.1.1" evidence="2"/>
<dbReference type="PANTHER" id="PTHR11002">
    <property type="entry name" value="CARBONIC ANHYDRASE"/>
    <property type="match status" value="1"/>
</dbReference>
<evidence type="ECO:0000256" key="10">
    <source>
        <dbReference type="ARBA" id="ARBA00024446"/>
    </source>
</evidence>
<comment type="caution">
    <text evidence="14">The sequence shown here is derived from an EMBL/GenBank/DDBJ whole genome shotgun (WGS) entry which is preliminary data.</text>
</comment>
<dbReference type="RefSeq" id="WP_190463290.1">
    <property type="nucleotide sequence ID" value="NZ_JACJPW010000012.1"/>
</dbReference>
<feature type="binding site" evidence="13">
    <location>
        <position position="101"/>
    </location>
    <ligand>
        <name>Zn(2+)</name>
        <dbReference type="ChEBI" id="CHEBI:29105"/>
    </ligand>
</feature>
<comment type="catalytic activity">
    <reaction evidence="12">
        <text>hydrogencarbonate + H(+) = CO2 + H2O</text>
        <dbReference type="Rhea" id="RHEA:10748"/>
        <dbReference type="ChEBI" id="CHEBI:15377"/>
        <dbReference type="ChEBI" id="CHEBI:15378"/>
        <dbReference type="ChEBI" id="CHEBI:16526"/>
        <dbReference type="ChEBI" id="CHEBI:17544"/>
        <dbReference type="EC" id="4.2.1.1"/>
    </reaction>
</comment>
<dbReference type="GO" id="GO:0015976">
    <property type="term" value="P:carbon utilization"/>
    <property type="evidence" value="ECO:0007669"/>
    <property type="project" value="InterPro"/>
</dbReference>
<keyword evidence="7" id="KW-0120">Carbon dioxide fixation</keyword>
<comment type="subcellular location">
    <subcellularLocation>
        <location evidence="8">Carboxysome</location>
    </subcellularLocation>
</comment>
<dbReference type="Pfam" id="PF00484">
    <property type="entry name" value="Pro_CA"/>
    <property type="match status" value="1"/>
</dbReference>
<dbReference type="GO" id="GO:0015977">
    <property type="term" value="P:carbon fixation"/>
    <property type="evidence" value="ECO:0007669"/>
    <property type="project" value="UniProtKB-KW"/>
</dbReference>
<keyword evidence="4 13" id="KW-0479">Metal-binding</keyword>
<dbReference type="GO" id="GO:0031470">
    <property type="term" value="C:carboxysome"/>
    <property type="evidence" value="ECO:0007669"/>
    <property type="project" value="UniProtKB-SubCell"/>
</dbReference>
<organism evidence="14 15">
    <name type="scientific">Aerosakkonema funiforme FACHB-1375</name>
    <dbReference type="NCBI Taxonomy" id="2949571"/>
    <lineage>
        <taxon>Bacteria</taxon>
        <taxon>Bacillati</taxon>
        <taxon>Cyanobacteriota</taxon>
        <taxon>Cyanophyceae</taxon>
        <taxon>Oscillatoriophycideae</taxon>
        <taxon>Aerosakkonematales</taxon>
        <taxon>Aerosakkonemataceae</taxon>
        <taxon>Aerosakkonema</taxon>
    </lineage>
</organism>
<protein>
    <recommendedName>
        <fullName evidence="3">Carbonic anhydrase</fullName>
        <ecNumber evidence="2">4.2.1.1</ecNumber>
    </recommendedName>
    <alternativeName>
        <fullName evidence="11">Carbonate dehydratase</fullName>
    </alternativeName>
</protein>
<evidence type="ECO:0000256" key="4">
    <source>
        <dbReference type="ARBA" id="ARBA00022723"/>
    </source>
</evidence>
<keyword evidence="15" id="KW-1185">Reference proteome</keyword>
<name>A0A926ZF47_9CYAN</name>
<accession>A0A926ZF47</accession>
<feature type="binding site" evidence="13">
    <location>
        <position position="41"/>
    </location>
    <ligand>
        <name>Zn(2+)</name>
        <dbReference type="ChEBI" id="CHEBI:29105"/>
    </ligand>
</feature>
<dbReference type="InterPro" id="IPR001765">
    <property type="entry name" value="Carbonic_anhydrase"/>
</dbReference>
<dbReference type="SMART" id="SM00947">
    <property type="entry name" value="Pro_CA"/>
    <property type="match status" value="1"/>
</dbReference>
<evidence type="ECO:0000313" key="15">
    <source>
        <dbReference type="Proteomes" id="UP000641646"/>
    </source>
</evidence>
<dbReference type="GO" id="GO:0008270">
    <property type="term" value="F:zinc ion binding"/>
    <property type="evidence" value="ECO:0007669"/>
    <property type="project" value="InterPro"/>
</dbReference>
<feature type="binding site" evidence="13">
    <location>
        <position position="98"/>
    </location>
    <ligand>
        <name>Zn(2+)</name>
        <dbReference type="ChEBI" id="CHEBI:29105"/>
    </ligand>
</feature>
<evidence type="ECO:0000256" key="1">
    <source>
        <dbReference type="ARBA" id="ARBA00006217"/>
    </source>
</evidence>
<evidence type="ECO:0000256" key="6">
    <source>
        <dbReference type="ARBA" id="ARBA00023239"/>
    </source>
</evidence>
<dbReference type="EMBL" id="JACJPW010000012">
    <property type="protein sequence ID" value="MBD2180758.1"/>
    <property type="molecule type" value="Genomic_DNA"/>
</dbReference>
<comment type="similarity">
    <text evidence="1">Belongs to the beta-class carbonic anhydrase family.</text>
</comment>
<evidence type="ECO:0000256" key="5">
    <source>
        <dbReference type="ARBA" id="ARBA00022833"/>
    </source>
</evidence>
<dbReference type="InterPro" id="IPR015892">
    <property type="entry name" value="Carbonic_anhydrase_CS"/>
</dbReference>
<evidence type="ECO:0000256" key="3">
    <source>
        <dbReference type="ARBA" id="ARBA00014628"/>
    </source>
</evidence>
<dbReference type="PANTHER" id="PTHR11002:SF76">
    <property type="entry name" value="CARBONIC ANHYDRASE"/>
    <property type="match status" value="1"/>
</dbReference>
<evidence type="ECO:0000313" key="14">
    <source>
        <dbReference type="EMBL" id="MBD2180758.1"/>
    </source>
</evidence>
<keyword evidence="10" id="KW-1283">Bacterial microcompartment</keyword>
<gene>
    <name evidence="14" type="ORF">H6G03_06515</name>
</gene>
<dbReference type="Gene3D" id="3.40.1050.10">
    <property type="entry name" value="Carbonic anhydrase"/>
    <property type="match status" value="1"/>
</dbReference>
<evidence type="ECO:0000256" key="13">
    <source>
        <dbReference type="PIRSR" id="PIRSR601765-1"/>
    </source>
</evidence>
<dbReference type="InterPro" id="IPR045066">
    <property type="entry name" value="Beta_CA_cladeB"/>
</dbReference>